<dbReference type="EMBL" id="PDCN02000004">
    <property type="protein sequence ID" value="PIB76585.1"/>
    <property type="molecule type" value="Genomic_DNA"/>
</dbReference>
<dbReference type="RefSeq" id="WP_090591874.1">
    <property type="nucleotide sequence ID" value="NZ_CP104302.1"/>
</dbReference>
<dbReference type="Pfam" id="PF24092">
    <property type="entry name" value="DUF7373_C"/>
    <property type="match status" value="1"/>
</dbReference>
<evidence type="ECO:0000313" key="3">
    <source>
        <dbReference type="EMBL" id="PIB76585.1"/>
    </source>
</evidence>
<proteinExistence type="predicted"/>
<dbReference type="PROSITE" id="PS51257">
    <property type="entry name" value="PROKAR_LIPOPROTEIN"/>
    <property type="match status" value="1"/>
</dbReference>
<dbReference type="AlphaFoldDB" id="A0A2G5PE15"/>
<name>A0A2G5PE15_9MYCO</name>
<dbReference type="OrthoDB" id="4569937at2"/>
<accession>A0A2G5PE15</accession>
<organism evidence="3 4">
    <name type="scientific">Mycolicibacterium brumae</name>
    <dbReference type="NCBI Taxonomy" id="85968"/>
    <lineage>
        <taxon>Bacteria</taxon>
        <taxon>Bacillati</taxon>
        <taxon>Actinomycetota</taxon>
        <taxon>Actinomycetes</taxon>
        <taxon>Mycobacteriales</taxon>
        <taxon>Mycobacteriaceae</taxon>
        <taxon>Mycolicibacterium</taxon>
    </lineage>
</organism>
<dbReference type="STRING" id="85968.GCA_900073015_03243"/>
<protein>
    <submittedName>
        <fullName evidence="3">Uncharacterized protein</fullName>
    </submittedName>
</protein>
<gene>
    <name evidence="3" type="ORF">CQY22_005625</name>
</gene>
<dbReference type="Pfam" id="PF24088">
    <property type="entry name" value="DUF7373"/>
    <property type="match status" value="1"/>
</dbReference>
<dbReference type="Proteomes" id="UP000230551">
    <property type="component" value="Unassembled WGS sequence"/>
</dbReference>
<reference evidence="3 4" key="1">
    <citation type="journal article" date="2017" name="Infect. Genet. Evol.">
        <title>The new phylogeny of the genus Mycobacterium: The old and the news.</title>
        <authorList>
            <person name="Tortoli E."/>
            <person name="Fedrizzi T."/>
            <person name="Meehan C.J."/>
            <person name="Trovato A."/>
            <person name="Grottola A."/>
            <person name="Giacobazzi E."/>
            <person name="Serpini G.F."/>
            <person name="Tagliazucchi S."/>
            <person name="Fabio A."/>
            <person name="Bettua C."/>
            <person name="Bertorelli R."/>
            <person name="Frascaro F."/>
            <person name="De Sanctis V."/>
            <person name="Pecorari M."/>
            <person name="Jousson O."/>
            <person name="Segata N."/>
            <person name="Cirillo D.M."/>
        </authorList>
    </citation>
    <scope>NUCLEOTIDE SEQUENCE [LARGE SCALE GENOMIC DNA]</scope>
    <source>
        <strain evidence="3 4">CIP1034565</strain>
    </source>
</reference>
<keyword evidence="4" id="KW-1185">Reference proteome</keyword>
<evidence type="ECO:0000259" key="1">
    <source>
        <dbReference type="Pfam" id="PF24088"/>
    </source>
</evidence>
<comment type="caution">
    <text evidence="3">The sequence shown here is derived from an EMBL/GenBank/DDBJ whole genome shotgun (WGS) entry which is preliminary data.</text>
</comment>
<evidence type="ECO:0000259" key="2">
    <source>
        <dbReference type="Pfam" id="PF24092"/>
    </source>
</evidence>
<feature type="domain" description="DUF7373" evidence="2">
    <location>
        <begin position="283"/>
        <end position="409"/>
    </location>
</feature>
<sequence>MPKTKLAVFVATVGILVSGCADLTNGSAVQDPNFDDTVAVPGLMEPGNYPTTPREPLGLAETRERGAALEGRRMLEYLLYPVEIDPSINNHGGDKTGMLWNPEAAALRLDNKGLRSALEAHDYVTGYSLTATEFTDGSRKKYLQNAVMRFATPEDAAAAAKDLAEASLSQNDSYSGDPLPITPVPIPRYQEPGRGYTTSGSASFAASYVATVFVPHGPFVLAPTVTTVESMEATTNLLATTLDKERAELDKFQPTPVDKLPELERDPTGLLVRVPEKPEDQLDGTVGPYGPHGALQFESDVLKSQKLFAETGVDFLGVELVFITRAKDQESAQRLLDYWADDISERGYAASDALPGLPNSRCVTKPASGDYGWPDTWCGVVQDRHVVNWNGPQGNDVRQRVTAAYMMLTAQ</sequence>
<evidence type="ECO:0000313" key="4">
    <source>
        <dbReference type="Proteomes" id="UP000230551"/>
    </source>
</evidence>
<dbReference type="InterPro" id="IPR055797">
    <property type="entry name" value="DUF7373"/>
</dbReference>
<feature type="domain" description="DUF7373" evidence="1">
    <location>
        <begin position="59"/>
        <end position="264"/>
    </location>
</feature>
<dbReference type="InterPro" id="IPR056463">
    <property type="entry name" value="DUF7373_C"/>
</dbReference>